<keyword evidence="3 6" id="KW-0812">Transmembrane</keyword>
<evidence type="ECO:0000256" key="3">
    <source>
        <dbReference type="ARBA" id="ARBA00022692"/>
    </source>
</evidence>
<feature type="transmembrane region" description="Helical" evidence="6">
    <location>
        <begin position="42"/>
        <end position="61"/>
    </location>
</feature>
<evidence type="ECO:0000256" key="2">
    <source>
        <dbReference type="ARBA" id="ARBA00022475"/>
    </source>
</evidence>
<feature type="transmembrane region" description="Helical" evidence="6">
    <location>
        <begin position="242"/>
        <end position="260"/>
    </location>
</feature>
<evidence type="ECO:0000256" key="5">
    <source>
        <dbReference type="ARBA" id="ARBA00023136"/>
    </source>
</evidence>
<dbReference type="PIRSF" id="PIRSF038958">
    <property type="entry name" value="PG_synth_SpoVB"/>
    <property type="match status" value="1"/>
</dbReference>
<feature type="transmembrane region" description="Helical" evidence="6">
    <location>
        <begin position="82"/>
        <end position="104"/>
    </location>
</feature>
<feature type="transmembrane region" description="Helical" evidence="6">
    <location>
        <begin position="356"/>
        <end position="377"/>
    </location>
</feature>
<dbReference type="InterPro" id="IPR002797">
    <property type="entry name" value="Polysacc_synth"/>
</dbReference>
<dbReference type="CDD" id="cd13124">
    <property type="entry name" value="MATE_SpoVB_like"/>
    <property type="match status" value="1"/>
</dbReference>
<evidence type="ECO:0000256" key="4">
    <source>
        <dbReference type="ARBA" id="ARBA00022989"/>
    </source>
</evidence>
<dbReference type="PANTHER" id="PTHR30250:SF24">
    <property type="entry name" value="STAGE V SPORULATION PROTEIN B"/>
    <property type="match status" value="1"/>
</dbReference>
<dbReference type="AlphaFoldDB" id="A0A367G1Q9"/>
<feature type="transmembrane region" description="Helical" evidence="6">
    <location>
        <begin position="412"/>
        <end position="429"/>
    </location>
</feature>
<comment type="caution">
    <text evidence="7">The sequence shown here is derived from an EMBL/GenBank/DDBJ whole genome shotgun (WGS) entry which is preliminary data.</text>
</comment>
<sequence length="444" mass="48364">MSKKIFLKGTLILACTGLISRIAGFFYRIFLSHAIGAEGLGLYQLVLPLQGLMAALSYTGIQSALSRLIASRLALQEKKEARFSLVTGTLMAVFFSAAAGFLLFQHAYFFASAILKTPQTAGLLRLTAVSIPLCAIHSCIDSYYYARKKASVPAVVQLSEQSARIGTTYILYLIFLSEGRPITALIAAGGSLAGETAASLVSLLVVSFHFGNHPVHEKTPVRIFPLIKDLFTLSFPISLNRILLTLLGSIEAVLIPQMLLRSGMTASDSLKIYGIFTGMALPLLLFPSTLTSSAAVMLMPSIAQLDALGKQKQIRRVTDQTFFLCMFLGFLCGSGFFLFGPFLGTLLFHSQTAGTYIRYLSFICPFLYTNTMLTSILQGLGKPGLCLIHSIAGILIRIFSVVFIIPATGIRGYFYGIFLGELLLTLLHVKALKFPYRQSANNRL</sequence>
<feature type="transmembrane region" description="Helical" evidence="6">
    <location>
        <begin position="272"/>
        <end position="300"/>
    </location>
</feature>
<keyword evidence="2" id="KW-1003">Cell membrane</keyword>
<reference evidence="7 8" key="1">
    <citation type="submission" date="2018-02" db="EMBL/GenBank/DDBJ databases">
        <title>Complete genome sequencing of Faecalibacterium prausnitzii strains isolated from the human gut.</title>
        <authorList>
            <person name="Fitzgerald B.C."/>
            <person name="Shkoporov A.N."/>
            <person name="Ross P.R."/>
            <person name="Hill C."/>
        </authorList>
    </citation>
    <scope>NUCLEOTIDE SEQUENCE [LARGE SCALE GENOMIC DNA]</scope>
    <source>
        <strain evidence="7 8">APC942/31-1</strain>
    </source>
</reference>
<proteinExistence type="predicted"/>
<evidence type="ECO:0000256" key="6">
    <source>
        <dbReference type="SAM" id="Phobius"/>
    </source>
</evidence>
<dbReference type="InterPro" id="IPR050833">
    <property type="entry name" value="Poly_Biosynth_Transport"/>
</dbReference>
<organism evidence="7 8">
    <name type="scientific">Blautia obeum</name>
    <dbReference type="NCBI Taxonomy" id="40520"/>
    <lineage>
        <taxon>Bacteria</taxon>
        <taxon>Bacillati</taxon>
        <taxon>Bacillota</taxon>
        <taxon>Clostridia</taxon>
        <taxon>Lachnospirales</taxon>
        <taxon>Lachnospiraceae</taxon>
        <taxon>Blautia</taxon>
    </lineage>
</organism>
<dbReference type="Pfam" id="PF01943">
    <property type="entry name" value="Polysacc_synt"/>
    <property type="match status" value="1"/>
</dbReference>
<dbReference type="Proteomes" id="UP000253208">
    <property type="component" value="Unassembled WGS sequence"/>
</dbReference>
<comment type="subcellular location">
    <subcellularLocation>
        <location evidence="1">Cell membrane</location>
        <topology evidence="1">Multi-pass membrane protein</topology>
    </subcellularLocation>
</comment>
<dbReference type="EMBL" id="PSQG01000008">
    <property type="protein sequence ID" value="RCH44448.1"/>
    <property type="molecule type" value="Genomic_DNA"/>
</dbReference>
<dbReference type="GO" id="GO:0005886">
    <property type="term" value="C:plasma membrane"/>
    <property type="evidence" value="ECO:0007669"/>
    <property type="project" value="UniProtKB-SubCell"/>
</dbReference>
<gene>
    <name evidence="7" type="ORF">C4886_07360</name>
</gene>
<dbReference type="RefSeq" id="WP_059085360.1">
    <property type="nucleotide sequence ID" value="NZ_PSQG01000008.1"/>
</dbReference>
<feature type="transmembrane region" description="Helical" evidence="6">
    <location>
        <begin position="384"/>
        <end position="406"/>
    </location>
</feature>
<evidence type="ECO:0000313" key="8">
    <source>
        <dbReference type="Proteomes" id="UP000253208"/>
    </source>
</evidence>
<keyword evidence="5 6" id="KW-0472">Membrane</keyword>
<keyword evidence="4 6" id="KW-1133">Transmembrane helix</keyword>
<feature type="transmembrane region" description="Helical" evidence="6">
    <location>
        <begin position="124"/>
        <end position="146"/>
    </location>
</feature>
<evidence type="ECO:0000313" key="7">
    <source>
        <dbReference type="EMBL" id="RCH44448.1"/>
    </source>
</evidence>
<dbReference type="PANTHER" id="PTHR30250">
    <property type="entry name" value="PST FAMILY PREDICTED COLANIC ACID TRANSPORTER"/>
    <property type="match status" value="1"/>
</dbReference>
<accession>A0A367G1Q9</accession>
<name>A0A367G1Q9_9FIRM</name>
<evidence type="ECO:0000256" key="1">
    <source>
        <dbReference type="ARBA" id="ARBA00004651"/>
    </source>
</evidence>
<feature type="transmembrane region" description="Helical" evidence="6">
    <location>
        <begin position="12"/>
        <end position="30"/>
    </location>
</feature>
<feature type="transmembrane region" description="Helical" evidence="6">
    <location>
        <begin position="321"/>
        <end position="344"/>
    </location>
</feature>
<protein>
    <submittedName>
        <fullName evidence="7">Polysaccharide biosynthesis protein</fullName>
    </submittedName>
</protein>
<dbReference type="InterPro" id="IPR024923">
    <property type="entry name" value="PG_synth_SpoVB"/>
</dbReference>